<dbReference type="InterPro" id="IPR035513">
    <property type="entry name" value="Invertase/methylesterase_inhib"/>
</dbReference>
<protein>
    <recommendedName>
        <fullName evidence="4">Pectinesterase inhibitor domain-containing protein</fullName>
    </recommendedName>
</protein>
<reference evidence="2" key="1">
    <citation type="submission" date="2024-03" db="EMBL/GenBank/DDBJ databases">
        <title>WGS assembly of Saponaria officinalis var. Norfolk2.</title>
        <authorList>
            <person name="Jenkins J."/>
            <person name="Shu S."/>
            <person name="Grimwood J."/>
            <person name="Barry K."/>
            <person name="Goodstein D."/>
            <person name="Schmutz J."/>
            <person name="Leebens-Mack J."/>
            <person name="Osbourn A."/>
        </authorList>
    </citation>
    <scope>NUCLEOTIDE SEQUENCE [LARGE SCALE GENOMIC DNA]</scope>
    <source>
        <strain evidence="2">JIC</strain>
    </source>
</reference>
<proteinExistence type="predicted"/>
<dbReference type="SUPFAM" id="SSF101148">
    <property type="entry name" value="Plant invertase/pectin methylesterase inhibitor"/>
    <property type="match status" value="1"/>
</dbReference>
<dbReference type="Gene3D" id="1.20.140.40">
    <property type="entry name" value="Invertase/pectin methylesterase inhibitor family protein"/>
    <property type="match status" value="1"/>
</dbReference>
<feature type="signal peptide" evidence="1">
    <location>
        <begin position="1"/>
        <end position="26"/>
    </location>
</feature>
<sequence length="181" mass="19592">MSPKSHKTIIIATITLLSLLSFFVEGDDQLIDSLCKATELPSSCYTCVKSKSGIDVTDTSIVTSMLTCAQDDANKVHFEIIRTIDEGFTQGNLTTALRTCSGLVVGIIANSRPLKQLVSNAKYDLAKSSIEGPVYYNIDQCNKVANQTNVTIPSPIFVGLSKLKIDYKLSLQLIKAVSTPV</sequence>
<keyword evidence="1" id="KW-0732">Signal</keyword>
<name>A0AAW1I7Y2_SAPOF</name>
<comment type="caution">
    <text evidence="2">The sequence shown here is derived from an EMBL/GenBank/DDBJ whole genome shotgun (WGS) entry which is preliminary data.</text>
</comment>
<evidence type="ECO:0000313" key="3">
    <source>
        <dbReference type="Proteomes" id="UP001443914"/>
    </source>
</evidence>
<evidence type="ECO:0000256" key="1">
    <source>
        <dbReference type="SAM" id="SignalP"/>
    </source>
</evidence>
<gene>
    <name evidence="2" type="ORF">RND81_10G239900</name>
</gene>
<feature type="chain" id="PRO_5043318037" description="Pectinesterase inhibitor domain-containing protein" evidence="1">
    <location>
        <begin position="27"/>
        <end position="181"/>
    </location>
</feature>
<evidence type="ECO:0008006" key="4">
    <source>
        <dbReference type="Google" id="ProtNLM"/>
    </source>
</evidence>
<keyword evidence="3" id="KW-1185">Reference proteome</keyword>
<dbReference type="AlphaFoldDB" id="A0AAW1I7Y2"/>
<accession>A0AAW1I7Y2</accession>
<organism evidence="2 3">
    <name type="scientific">Saponaria officinalis</name>
    <name type="common">Common soapwort</name>
    <name type="synonym">Lychnis saponaria</name>
    <dbReference type="NCBI Taxonomy" id="3572"/>
    <lineage>
        <taxon>Eukaryota</taxon>
        <taxon>Viridiplantae</taxon>
        <taxon>Streptophyta</taxon>
        <taxon>Embryophyta</taxon>
        <taxon>Tracheophyta</taxon>
        <taxon>Spermatophyta</taxon>
        <taxon>Magnoliopsida</taxon>
        <taxon>eudicotyledons</taxon>
        <taxon>Gunneridae</taxon>
        <taxon>Pentapetalae</taxon>
        <taxon>Caryophyllales</taxon>
        <taxon>Caryophyllaceae</taxon>
        <taxon>Caryophylleae</taxon>
        <taxon>Saponaria</taxon>
    </lineage>
</organism>
<evidence type="ECO:0000313" key="2">
    <source>
        <dbReference type="EMBL" id="KAK9684884.1"/>
    </source>
</evidence>
<dbReference type="EMBL" id="JBDFQZ010000010">
    <property type="protein sequence ID" value="KAK9684884.1"/>
    <property type="molecule type" value="Genomic_DNA"/>
</dbReference>
<dbReference type="Proteomes" id="UP001443914">
    <property type="component" value="Unassembled WGS sequence"/>
</dbReference>